<sequence length="39" mass="4194">EVPNARAIASEVTSLPFHPHLTEADLEKIVVVVREVLGG</sequence>
<name>A0A382ZT91_9ZZZZ</name>
<protein>
    <recommendedName>
        <fullName evidence="2">DegT/DnrJ/EryC1/StrS aminotransferase family protein</fullName>
    </recommendedName>
</protein>
<gene>
    <name evidence="1" type="ORF">METZ01_LOCUS451525</name>
</gene>
<accession>A0A382ZT91</accession>
<proteinExistence type="predicted"/>
<organism evidence="1">
    <name type="scientific">marine metagenome</name>
    <dbReference type="NCBI Taxonomy" id="408172"/>
    <lineage>
        <taxon>unclassified sequences</taxon>
        <taxon>metagenomes</taxon>
        <taxon>ecological metagenomes</taxon>
    </lineage>
</organism>
<dbReference type="EMBL" id="UINC01186448">
    <property type="protein sequence ID" value="SVD98671.1"/>
    <property type="molecule type" value="Genomic_DNA"/>
</dbReference>
<reference evidence="1" key="1">
    <citation type="submission" date="2018-05" db="EMBL/GenBank/DDBJ databases">
        <authorList>
            <person name="Lanie J.A."/>
            <person name="Ng W.-L."/>
            <person name="Kazmierczak K.M."/>
            <person name="Andrzejewski T.M."/>
            <person name="Davidsen T.M."/>
            <person name="Wayne K.J."/>
            <person name="Tettelin H."/>
            <person name="Glass J.I."/>
            <person name="Rusch D."/>
            <person name="Podicherti R."/>
            <person name="Tsui H.-C.T."/>
            <person name="Winkler M.E."/>
        </authorList>
    </citation>
    <scope>NUCLEOTIDE SEQUENCE</scope>
</reference>
<dbReference type="Gene3D" id="3.90.1150.10">
    <property type="entry name" value="Aspartate Aminotransferase, domain 1"/>
    <property type="match status" value="1"/>
</dbReference>
<evidence type="ECO:0008006" key="2">
    <source>
        <dbReference type="Google" id="ProtNLM"/>
    </source>
</evidence>
<evidence type="ECO:0000313" key="1">
    <source>
        <dbReference type="EMBL" id="SVD98671.1"/>
    </source>
</evidence>
<dbReference type="AlphaFoldDB" id="A0A382ZT91"/>
<dbReference type="InterPro" id="IPR015422">
    <property type="entry name" value="PyrdxlP-dep_Trfase_small"/>
</dbReference>
<feature type="non-terminal residue" evidence="1">
    <location>
        <position position="1"/>
    </location>
</feature>